<dbReference type="PANTHER" id="PTHR17490:SF16">
    <property type="entry name" value="THREONYLCARBAMOYL-AMP SYNTHASE"/>
    <property type="match status" value="1"/>
</dbReference>
<dbReference type="InterPro" id="IPR006070">
    <property type="entry name" value="Sua5-like_dom"/>
</dbReference>
<protein>
    <recommendedName>
        <fullName evidence="10">L-threonylcarbamoyladenylate synthase</fullName>
        <ecNumber evidence="3">2.7.7.87</ecNumber>
    </recommendedName>
    <alternativeName>
        <fullName evidence="10">L-threonylcarbamoyladenylate synthase</fullName>
    </alternativeName>
</protein>
<evidence type="ECO:0000313" key="13">
    <source>
        <dbReference type="EMBL" id="OHA03986.1"/>
    </source>
</evidence>
<dbReference type="EMBL" id="MHQN01000007">
    <property type="protein sequence ID" value="OHA03986.1"/>
    <property type="molecule type" value="Genomic_DNA"/>
</dbReference>
<evidence type="ECO:0000256" key="10">
    <source>
        <dbReference type="ARBA" id="ARBA00029774"/>
    </source>
</evidence>
<keyword evidence="8" id="KW-0547">Nucleotide-binding</keyword>
<keyword evidence="5" id="KW-0808">Transferase</keyword>
<comment type="similarity">
    <text evidence="2">Belongs to the SUA5 family.</text>
</comment>
<keyword evidence="6" id="KW-0819">tRNA processing</keyword>
<evidence type="ECO:0000256" key="5">
    <source>
        <dbReference type="ARBA" id="ARBA00022679"/>
    </source>
</evidence>
<keyword evidence="7" id="KW-0548">Nucleotidyltransferase</keyword>
<dbReference type="PROSITE" id="PS51163">
    <property type="entry name" value="YRDC"/>
    <property type="match status" value="1"/>
</dbReference>
<comment type="catalytic activity">
    <reaction evidence="11">
        <text>L-threonine + hydrogencarbonate + ATP = L-threonylcarbamoyladenylate + diphosphate + H2O</text>
        <dbReference type="Rhea" id="RHEA:36407"/>
        <dbReference type="ChEBI" id="CHEBI:15377"/>
        <dbReference type="ChEBI" id="CHEBI:17544"/>
        <dbReference type="ChEBI" id="CHEBI:30616"/>
        <dbReference type="ChEBI" id="CHEBI:33019"/>
        <dbReference type="ChEBI" id="CHEBI:57926"/>
        <dbReference type="ChEBI" id="CHEBI:73682"/>
        <dbReference type="EC" id="2.7.7.87"/>
    </reaction>
</comment>
<proteinExistence type="inferred from homology"/>
<feature type="domain" description="YrdC-like" evidence="12">
    <location>
        <begin position="13"/>
        <end position="200"/>
    </location>
</feature>
<dbReference type="GO" id="GO:0003725">
    <property type="term" value="F:double-stranded RNA binding"/>
    <property type="evidence" value="ECO:0007669"/>
    <property type="project" value="InterPro"/>
</dbReference>
<dbReference type="EC" id="2.7.7.87" evidence="3"/>
<gene>
    <name evidence="13" type="ORF">A3C92_02265</name>
</gene>
<sequence>MMQILSITDGHTAPVVERVLAAIRAGGTAAVPTDTVYGLVCDARNEDAIKRLFAMKKRPEEKALPIFVKDIADARRYAYISDAKAKFLERVWPGAVTVVLHHKGKLPAILTGGKDTLGLRIPDHPFLGILLERADFPLAQTSANISHMPAAKSCEEVEQYFGEKKERPEIFVDGGVLPGASSKVIDCTGAHPLLLRAGPISPQDLDALTREGE</sequence>
<evidence type="ECO:0000256" key="11">
    <source>
        <dbReference type="ARBA" id="ARBA00048366"/>
    </source>
</evidence>
<evidence type="ECO:0000256" key="6">
    <source>
        <dbReference type="ARBA" id="ARBA00022694"/>
    </source>
</evidence>
<dbReference type="GO" id="GO:0008033">
    <property type="term" value="P:tRNA processing"/>
    <property type="evidence" value="ECO:0007669"/>
    <property type="project" value="UniProtKB-KW"/>
</dbReference>
<evidence type="ECO:0000256" key="1">
    <source>
        <dbReference type="ARBA" id="ARBA00004496"/>
    </source>
</evidence>
<reference evidence="13 14" key="1">
    <citation type="journal article" date="2016" name="Nat. Commun.">
        <title>Thousands of microbial genomes shed light on interconnected biogeochemical processes in an aquifer system.</title>
        <authorList>
            <person name="Anantharaman K."/>
            <person name="Brown C.T."/>
            <person name="Hug L.A."/>
            <person name="Sharon I."/>
            <person name="Castelle C.J."/>
            <person name="Probst A.J."/>
            <person name="Thomas B.C."/>
            <person name="Singh A."/>
            <person name="Wilkins M.J."/>
            <person name="Karaoz U."/>
            <person name="Brodie E.L."/>
            <person name="Williams K.H."/>
            <person name="Hubbard S.S."/>
            <person name="Banfield J.F."/>
        </authorList>
    </citation>
    <scope>NUCLEOTIDE SEQUENCE [LARGE SCALE GENOMIC DNA]</scope>
</reference>
<dbReference type="GO" id="GO:0000049">
    <property type="term" value="F:tRNA binding"/>
    <property type="evidence" value="ECO:0007669"/>
    <property type="project" value="TreeGrafter"/>
</dbReference>
<evidence type="ECO:0000256" key="8">
    <source>
        <dbReference type="ARBA" id="ARBA00022741"/>
    </source>
</evidence>
<dbReference type="AlphaFoldDB" id="A0A1G2KX06"/>
<dbReference type="Gene3D" id="3.90.870.10">
    <property type="entry name" value="DHBP synthase"/>
    <property type="match status" value="1"/>
</dbReference>
<name>A0A1G2KX06_9BACT</name>
<dbReference type="GO" id="GO:0061710">
    <property type="term" value="F:L-threonylcarbamoyladenylate synthase"/>
    <property type="evidence" value="ECO:0007669"/>
    <property type="project" value="UniProtKB-EC"/>
</dbReference>
<keyword evidence="9" id="KW-0067">ATP-binding</keyword>
<evidence type="ECO:0000256" key="3">
    <source>
        <dbReference type="ARBA" id="ARBA00012584"/>
    </source>
</evidence>
<evidence type="ECO:0000256" key="4">
    <source>
        <dbReference type="ARBA" id="ARBA00022490"/>
    </source>
</evidence>
<evidence type="ECO:0000313" key="14">
    <source>
        <dbReference type="Proteomes" id="UP000177177"/>
    </source>
</evidence>
<dbReference type="Pfam" id="PF01300">
    <property type="entry name" value="Sua5_yciO_yrdC"/>
    <property type="match status" value="1"/>
</dbReference>
<evidence type="ECO:0000256" key="7">
    <source>
        <dbReference type="ARBA" id="ARBA00022695"/>
    </source>
</evidence>
<dbReference type="InterPro" id="IPR050156">
    <property type="entry name" value="TC-AMP_synthase_SUA5"/>
</dbReference>
<comment type="caution">
    <text evidence="13">The sequence shown here is derived from an EMBL/GenBank/DDBJ whole genome shotgun (WGS) entry which is preliminary data.</text>
</comment>
<dbReference type="GO" id="GO:0005524">
    <property type="term" value="F:ATP binding"/>
    <property type="evidence" value="ECO:0007669"/>
    <property type="project" value="UniProtKB-KW"/>
</dbReference>
<evidence type="ECO:0000259" key="12">
    <source>
        <dbReference type="PROSITE" id="PS51163"/>
    </source>
</evidence>
<dbReference type="SUPFAM" id="SSF55821">
    <property type="entry name" value="YrdC/RibB"/>
    <property type="match status" value="1"/>
</dbReference>
<dbReference type="GO" id="GO:0005737">
    <property type="term" value="C:cytoplasm"/>
    <property type="evidence" value="ECO:0007669"/>
    <property type="project" value="UniProtKB-SubCell"/>
</dbReference>
<organism evidence="13 14">
    <name type="scientific">Candidatus Sungbacteria bacterium RIFCSPHIGHO2_02_FULL_53_17</name>
    <dbReference type="NCBI Taxonomy" id="1802275"/>
    <lineage>
        <taxon>Bacteria</taxon>
        <taxon>Candidatus Sungiibacteriota</taxon>
    </lineage>
</organism>
<dbReference type="GO" id="GO:0006450">
    <property type="term" value="P:regulation of translational fidelity"/>
    <property type="evidence" value="ECO:0007669"/>
    <property type="project" value="TreeGrafter"/>
</dbReference>
<dbReference type="NCBIfam" id="TIGR00057">
    <property type="entry name" value="L-threonylcarbamoyladenylate synthase"/>
    <property type="match status" value="1"/>
</dbReference>
<comment type="subcellular location">
    <subcellularLocation>
        <location evidence="1">Cytoplasm</location>
    </subcellularLocation>
</comment>
<evidence type="ECO:0000256" key="2">
    <source>
        <dbReference type="ARBA" id="ARBA00007663"/>
    </source>
</evidence>
<accession>A0A1G2KX06</accession>
<dbReference type="InterPro" id="IPR017945">
    <property type="entry name" value="DHBP_synth_RibB-like_a/b_dom"/>
</dbReference>
<dbReference type="Proteomes" id="UP000177177">
    <property type="component" value="Unassembled WGS sequence"/>
</dbReference>
<evidence type="ECO:0000256" key="9">
    <source>
        <dbReference type="ARBA" id="ARBA00022840"/>
    </source>
</evidence>
<dbReference type="PANTHER" id="PTHR17490">
    <property type="entry name" value="SUA5"/>
    <property type="match status" value="1"/>
</dbReference>
<keyword evidence="4" id="KW-0963">Cytoplasm</keyword>